<dbReference type="EMBL" id="JBHTOH010000037">
    <property type="protein sequence ID" value="MFD1411219.1"/>
    <property type="molecule type" value="Genomic_DNA"/>
</dbReference>
<protein>
    <recommendedName>
        <fullName evidence="6">UPF0154 protein ACFQ4R_06345</fullName>
    </recommendedName>
</protein>
<dbReference type="RefSeq" id="WP_125648721.1">
    <property type="nucleotide sequence ID" value="NZ_JBHTOH010000037.1"/>
</dbReference>
<keyword evidence="3 6" id="KW-0812">Transmembrane</keyword>
<evidence type="ECO:0000256" key="5">
    <source>
        <dbReference type="ARBA" id="ARBA00023136"/>
    </source>
</evidence>
<accession>A0ABW4BLV7</accession>
<keyword evidence="6" id="KW-1003">Cell membrane</keyword>
<reference evidence="8" key="1">
    <citation type="journal article" date="2019" name="Int. J. Syst. Evol. Microbiol.">
        <title>The Global Catalogue of Microorganisms (GCM) 10K type strain sequencing project: providing services to taxonomists for standard genome sequencing and annotation.</title>
        <authorList>
            <consortium name="The Broad Institute Genomics Platform"/>
            <consortium name="The Broad Institute Genome Sequencing Center for Infectious Disease"/>
            <person name="Wu L."/>
            <person name="Ma J."/>
        </authorList>
    </citation>
    <scope>NUCLEOTIDE SEQUENCE [LARGE SCALE GENOMIC DNA]</scope>
    <source>
        <strain evidence="8">CCM 8937</strain>
    </source>
</reference>
<comment type="caution">
    <text evidence="7">The sequence shown here is derived from an EMBL/GenBank/DDBJ whole genome shotgun (WGS) entry which is preliminary data.</text>
</comment>
<evidence type="ECO:0000256" key="1">
    <source>
        <dbReference type="ARBA" id="ARBA00004167"/>
    </source>
</evidence>
<keyword evidence="5 6" id="KW-0472">Membrane</keyword>
<evidence type="ECO:0000256" key="4">
    <source>
        <dbReference type="ARBA" id="ARBA00022989"/>
    </source>
</evidence>
<evidence type="ECO:0000256" key="6">
    <source>
        <dbReference type="HAMAP-Rule" id="MF_00363"/>
    </source>
</evidence>
<comment type="similarity">
    <text evidence="2 6">Belongs to the UPF0154 family.</text>
</comment>
<evidence type="ECO:0000256" key="3">
    <source>
        <dbReference type="ARBA" id="ARBA00022692"/>
    </source>
</evidence>
<evidence type="ECO:0000313" key="8">
    <source>
        <dbReference type="Proteomes" id="UP001597191"/>
    </source>
</evidence>
<organism evidence="7 8">
    <name type="scientific">Lapidilactobacillus gannanensis</name>
    <dbReference type="NCBI Taxonomy" id="2486002"/>
    <lineage>
        <taxon>Bacteria</taxon>
        <taxon>Bacillati</taxon>
        <taxon>Bacillota</taxon>
        <taxon>Bacilli</taxon>
        <taxon>Lactobacillales</taxon>
        <taxon>Lactobacillaceae</taxon>
        <taxon>Lapidilactobacillus</taxon>
    </lineage>
</organism>
<evidence type="ECO:0000256" key="2">
    <source>
        <dbReference type="ARBA" id="ARBA00006694"/>
    </source>
</evidence>
<gene>
    <name evidence="7" type="ORF">ACFQ4R_06345</name>
</gene>
<keyword evidence="4 6" id="KW-1133">Transmembrane helix</keyword>
<dbReference type="Pfam" id="PF03672">
    <property type="entry name" value="UPF0154"/>
    <property type="match status" value="1"/>
</dbReference>
<dbReference type="HAMAP" id="MF_00363">
    <property type="entry name" value="UPF0154"/>
    <property type="match status" value="1"/>
</dbReference>
<proteinExistence type="inferred from homology"/>
<evidence type="ECO:0000313" key="7">
    <source>
        <dbReference type="EMBL" id="MFD1411219.1"/>
    </source>
</evidence>
<dbReference type="Proteomes" id="UP001597191">
    <property type="component" value="Unassembled WGS sequence"/>
</dbReference>
<name>A0ABW4BLV7_9LACO</name>
<sequence>MSMGLAITFIILALLVGAVAGFFGARAYMKKYFKDNPPVNTDMMRAMMVQMGQKPSEKKLHQMMSAMKAQQAKQEKK</sequence>
<keyword evidence="8" id="KW-1185">Reference proteome</keyword>
<comment type="subcellular location">
    <subcellularLocation>
        <location evidence="6">Cell membrane</location>
        <topology evidence="6">Single-pass membrane protein</topology>
    </subcellularLocation>
    <subcellularLocation>
        <location evidence="1">Membrane</location>
        <topology evidence="1">Single-pass membrane protein</topology>
    </subcellularLocation>
</comment>
<dbReference type="InterPro" id="IPR005359">
    <property type="entry name" value="UPF0154"/>
</dbReference>